<reference evidence="1" key="1">
    <citation type="submission" date="2018-02" db="EMBL/GenBank/DDBJ databases">
        <title>Rhizophora mucronata_Transcriptome.</title>
        <authorList>
            <person name="Meera S.P."/>
            <person name="Sreeshan A."/>
            <person name="Augustine A."/>
        </authorList>
    </citation>
    <scope>NUCLEOTIDE SEQUENCE</scope>
    <source>
        <tissue evidence="1">Leaf</tissue>
    </source>
</reference>
<proteinExistence type="predicted"/>
<name>A0A2P2QF70_RHIMU</name>
<accession>A0A2P2QF70</accession>
<evidence type="ECO:0000313" key="1">
    <source>
        <dbReference type="EMBL" id="MBX65641.1"/>
    </source>
</evidence>
<sequence length="27" mass="3261">MKREKITYCIFQFLTSTPQDTIINKIK</sequence>
<protein>
    <submittedName>
        <fullName evidence="1">Uncharacterized protein</fullName>
    </submittedName>
</protein>
<dbReference type="EMBL" id="GGEC01085157">
    <property type="protein sequence ID" value="MBX65641.1"/>
    <property type="molecule type" value="Transcribed_RNA"/>
</dbReference>
<organism evidence="1">
    <name type="scientific">Rhizophora mucronata</name>
    <name type="common">Asiatic mangrove</name>
    <dbReference type="NCBI Taxonomy" id="61149"/>
    <lineage>
        <taxon>Eukaryota</taxon>
        <taxon>Viridiplantae</taxon>
        <taxon>Streptophyta</taxon>
        <taxon>Embryophyta</taxon>
        <taxon>Tracheophyta</taxon>
        <taxon>Spermatophyta</taxon>
        <taxon>Magnoliopsida</taxon>
        <taxon>eudicotyledons</taxon>
        <taxon>Gunneridae</taxon>
        <taxon>Pentapetalae</taxon>
        <taxon>rosids</taxon>
        <taxon>fabids</taxon>
        <taxon>Malpighiales</taxon>
        <taxon>Rhizophoraceae</taxon>
        <taxon>Rhizophora</taxon>
    </lineage>
</organism>
<dbReference type="AlphaFoldDB" id="A0A2P2QF70"/>